<keyword evidence="5" id="KW-0720">Serine protease</keyword>
<dbReference type="AlphaFoldDB" id="A0A975NP61"/>
<dbReference type="NCBIfam" id="NF045542">
    <property type="entry name" value="Clp_rel_HeadMat"/>
    <property type="match status" value="1"/>
</dbReference>
<dbReference type="KEGG" id="bsei:KMZ68_02095"/>
<dbReference type="CDD" id="cd07016">
    <property type="entry name" value="S14_ClpP_1"/>
    <property type="match status" value="1"/>
</dbReference>
<keyword evidence="4" id="KW-0378">Hydrolase</keyword>
<feature type="compositionally biased region" description="Basic and acidic residues" evidence="7">
    <location>
        <begin position="230"/>
        <end position="241"/>
    </location>
</feature>
<dbReference type="GO" id="GO:0004176">
    <property type="term" value="F:ATP-dependent peptidase activity"/>
    <property type="evidence" value="ECO:0007669"/>
    <property type="project" value="InterPro"/>
</dbReference>
<dbReference type="GO" id="GO:0051117">
    <property type="term" value="F:ATPase binding"/>
    <property type="evidence" value="ECO:0007669"/>
    <property type="project" value="TreeGrafter"/>
</dbReference>
<evidence type="ECO:0000256" key="5">
    <source>
        <dbReference type="ARBA" id="ARBA00022825"/>
    </source>
</evidence>
<dbReference type="RefSeq" id="WP_215614269.1">
    <property type="nucleotide sequence ID" value="NZ_CP076135.1"/>
</dbReference>
<gene>
    <name evidence="8" type="ORF">KMZ68_02095</name>
</gene>
<dbReference type="PANTHER" id="PTHR10381:SF70">
    <property type="entry name" value="ATP-DEPENDENT CLP PROTEASE PROTEOLYTIC SUBUNIT"/>
    <property type="match status" value="1"/>
</dbReference>
<dbReference type="InterPro" id="IPR023562">
    <property type="entry name" value="ClpP/TepA"/>
</dbReference>
<reference evidence="8" key="1">
    <citation type="submission" date="2021-06" db="EMBL/GenBank/DDBJ databases">
        <title>Bradyrhizobium sp. S2-11-2 Genome sequencing.</title>
        <authorList>
            <person name="Jin L."/>
        </authorList>
    </citation>
    <scope>NUCLEOTIDE SEQUENCE</scope>
    <source>
        <strain evidence="8">S2-11-2</strain>
    </source>
</reference>
<dbReference type="InterPro" id="IPR001907">
    <property type="entry name" value="ClpP"/>
</dbReference>
<evidence type="ECO:0000313" key="9">
    <source>
        <dbReference type="Proteomes" id="UP000680805"/>
    </source>
</evidence>
<keyword evidence="3 8" id="KW-0645">Protease</keyword>
<dbReference type="Proteomes" id="UP000680805">
    <property type="component" value="Chromosome"/>
</dbReference>
<dbReference type="Pfam" id="PF00574">
    <property type="entry name" value="CLP_protease"/>
    <property type="match status" value="1"/>
</dbReference>
<dbReference type="GO" id="GO:0006515">
    <property type="term" value="P:protein quality control for misfolded or incompletely synthesized proteins"/>
    <property type="evidence" value="ECO:0007669"/>
    <property type="project" value="TreeGrafter"/>
</dbReference>
<sequence length="241" mass="26394">MSKSWFSMRASGGPVGELQIFSDIGGGGVTSEAFHAELSRMRARGVKTLIISINSDGGDVPIGFHIFNMLERFPAKKIVRIDGLAASMASVIAMVGDEIIMPSNAMMMIHNPWGGVAGSVEQIESFGTALKTMRENIVGAYAKRTRLAVDQIRAMMDKETWLSAEEAVRLGFADRIEAPLKMAAMASLPDVSRFKNAPTRARGIAAIRADIFDKFNRKSETSPGGQRRYLTKDERWEYGDS</sequence>
<dbReference type="PANTHER" id="PTHR10381">
    <property type="entry name" value="ATP-DEPENDENT CLP PROTEASE PROTEOLYTIC SUBUNIT"/>
    <property type="match status" value="1"/>
</dbReference>
<dbReference type="SUPFAM" id="SSF52096">
    <property type="entry name" value="ClpP/crotonase"/>
    <property type="match status" value="1"/>
</dbReference>
<evidence type="ECO:0000256" key="7">
    <source>
        <dbReference type="SAM" id="MobiDB-lite"/>
    </source>
</evidence>
<organism evidence="8 9">
    <name type="scientific">Bradyrhizobium sediminis</name>
    <dbReference type="NCBI Taxonomy" id="2840469"/>
    <lineage>
        <taxon>Bacteria</taxon>
        <taxon>Pseudomonadati</taxon>
        <taxon>Pseudomonadota</taxon>
        <taxon>Alphaproteobacteria</taxon>
        <taxon>Hyphomicrobiales</taxon>
        <taxon>Nitrobacteraceae</taxon>
        <taxon>Bradyrhizobium</taxon>
    </lineage>
</organism>
<dbReference type="Gene3D" id="3.90.226.10">
    <property type="entry name" value="2-enoyl-CoA Hydratase, Chain A, domain 1"/>
    <property type="match status" value="1"/>
</dbReference>
<evidence type="ECO:0000256" key="3">
    <source>
        <dbReference type="ARBA" id="ARBA00022670"/>
    </source>
</evidence>
<evidence type="ECO:0000256" key="4">
    <source>
        <dbReference type="ARBA" id="ARBA00022801"/>
    </source>
</evidence>
<protein>
    <recommendedName>
        <fullName evidence="6">ATP-dependent Clp protease proteolytic subunit</fullName>
    </recommendedName>
</protein>
<dbReference type="GO" id="GO:0009368">
    <property type="term" value="C:endopeptidase Clp complex"/>
    <property type="evidence" value="ECO:0007669"/>
    <property type="project" value="TreeGrafter"/>
</dbReference>
<proteinExistence type="inferred from homology"/>
<keyword evidence="2" id="KW-0963">Cytoplasm</keyword>
<evidence type="ECO:0000256" key="2">
    <source>
        <dbReference type="ARBA" id="ARBA00022490"/>
    </source>
</evidence>
<dbReference type="PRINTS" id="PR00127">
    <property type="entry name" value="CLPPROTEASEP"/>
</dbReference>
<name>A0A975NP61_9BRAD</name>
<feature type="region of interest" description="Disordered" evidence="7">
    <location>
        <begin position="218"/>
        <end position="241"/>
    </location>
</feature>
<evidence type="ECO:0000313" key="8">
    <source>
        <dbReference type="EMBL" id="QWG18712.1"/>
    </source>
</evidence>
<evidence type="ECO:0000256" key="6">
    <source>
        <dbReference type="RuleBase" id="RU003567"/>
    </source>
</evidence>
<dbReference type="EMBL" id="CP076135">
    <property type="protein sequence ID" value="QWG18712.1"/>
    <property type="molecule type" value="Genomic_DNA"/>
</dbReference>
<comment type="similarity">
    <text evidence="1 6">Belongs to the peptidase S14 family.</text>
</comment>
<dbReference type="GO" id="GO:0004252">
    <property type="term" value="F:serine-type endopeptidase activity"/>
    <property type="evidence" value="ECO:0007669"/>
    <property type="project" value="InterPro"/>
</dbReference>
<dbReference type="InterPro" id="IPR029045">
    <property type="entry name" value="ClpP/crotonase-like_dom_sf"/>
</dbReference>
<accession>A0A975NP61</accession>
<evidence type="ECO:0000256" key="1">
    <source>
        <dbReference type="ARBA" id="ARBA00007039"/>
    </source>
</evidence>